<sequence length="270" mass="30384">MTEQVVIRAEPSEAQARWRQYRWQLLYGQAFDPPMQMALDEVLTRRVGAGQRLPTLRFWEWTAPAVVIGRFQSLRNEVDQEVARQLGITVVRRITGGGAMLTEPGKVITYSIYAPPELVAGMSFVESYAFLDAWVIEALRSLGIDAWYQPINDITSAEGKIGGAAQARRFGAVLHHTTMAYDISPERVVQVLRIGQEKLSDKGIPSAARRVAPLRQQTNLPRETITERMLEVFAARHGLEEGRLLPEEIAEAEELVRTKFGTEEWTAILP</sequence>
<name>A0A831TCQ9_9BACT</name>
<dbReference type="InterPro" id="IPR050664">
    <property type="entry name" value="Octanoyltrans_LipM/LipL"/>
</dbReference>
<comment type="caution">
    <text evidence="2">The sequence shown here is derived from an EMBL/GenBank/DDBJ whole genome shotgun (WGS) entry which is preliminary data.</text>
</comment>
<dbReference type="SUPFAM" id="SSF55681">
    <property type="entry name" value="Class II aaRS and biotin synthetases"/>
    <property type="match status" value="1"/>
</dbReference>
<dbReference type="InterPro" id="IPR045864">
    <property type="entry name" value="aa-tRNA-synth_II/BPL/LPL"/>
</dbReference>
<dbReference type="AlphaFoldDB" id="A0A831TCQ9"/>
<dbReference type="CDD" id="cd16443">
    <property type="entry name" value="LplA"/>
    <property type="match status" value="1"/>
</dbReference>
<dbReference type="PANTHER" id="PTHR43679">
    <property type="entry name" value="OCTANOYLTRANSFERASE LIPM-RELATED"/>
    <property type="match status" value="1"/>
</dbReference>
<accession>A0A831TCQ9</accession>
<protein>
    <submittedName>
        <fullName evidence="2">Lipoate--protein ligase family protein</fullName>
    </submittedName>
</protein>
<dbReference type="PANTHER" id="PTHR43679:SF2">
    <property type="entry name" value="OCTANOYL-[GCVH]:PROTEIN N-OCTANOYLTRANSFERASE"/>
    <property type="match status" value="1"/>
</dbReference>
<reference evidence="2" key="1">
    <citation type="journal article" date="2020" name="mSystems">
        <title>Genome- and Community-Level Interaction Insights into Carbon Utilization and Element Cycling Functions of Hydrothermarchaeota in Hydrothermal Sediment.</title>
        <authorList>
            <person name="Zhou Z."/>
            <person name="Liu Y."/>
            <person name="Xu W."/>
            <person name="Pan J."/>
            <person name="Luo Z.H."/>
            <person name="Li M."/>
        </authorList>
    </citation>
    <scope>NUCLEOTIDE SEQUENCE [LARGE SCALE GENOMIC DNA]</scope>
    <source>
        <strain evidence="2">SpSt-210</strain>
    </source>
</reference>
<gene>
    <name evidence="2" type="ORF">ENP34_14875</name>
</gene>
<organism evidence="2">
    <name type="scientific">Thermorudis peleae</name>
    <dbReference type="NCBI Taxonomy" id="1382356"/>
    <lineage>
        <taxon>Bacteria</taxon>
        <taxon>Pseudomonadati</taxon>
        <taxon>Thermomicrobiota</taxon>
        <taxon>Thermomicrobia</taxon>
        <taxon>Thermomicrobia incertae sedis</taxon>
        <taxon>Thermorudis</taxon>
    </lineage>
</organism>
<dbReference type="Pfam" id="PF21948">
    <property type="entry name" value="LplA-B_cat"/>
    <property type="match status" value="1"/>
</dbReference>
<evidence type="ECO:0000259" key="1">
    <source>
        <dbReference type="PROSITE" id="PS51733"/>
    </source>
</evidence>
<dbReference type="PROSITE" id="PS51733">
    <property type="entry name" value="BPL_LPL_CATALYTIC"/>
    <property type="match status" value="1"/>
</dbReference>
<keyword evidence="2" id="KW-0436">Ligase</keyword>
<evidence type="ECO:0000313" key="2">
    <source>
        <dbReference type="EMBL" id="HEG92700.1"/>
    </source>
</evidence>
<feature type="domain" description="BPL/LPL catalytic" evidence="1">
    <location>
        <begin position="50"/>
        <end position="241"/>
    </location>
</feature>
<dbReference type="GO" id="GO:0016874">
    <property type="term" value="F:ligase activity"/>
    <property type="evidence" value="ECO:0007669"/>
    <property type="project" value="UniProtKB-KW"/>
</dbReference>
<dbReference type="EMBL" id="DSIY01000348">
    <property type="protein sequence ID" value="HEG92700.1"/>
    <property type="molecule type" value="Genomic_DNA"/>
</dbReference>
<dbReference type="InterPro" id="IPR004143">
    <property type="entry name" value="BPL_LPL_catalytic"/>
</dbReference>
<dbReference type="Gene3D" id="3.30.930.10">
    <property type="entry name" value="Bira Bifunctional Protein, Domain 2"/>
    <property type="match status" value="1"/>
</dbReference>
<proteinExistence type="predicted"/>